<dbReference type="PANTHER" id="PTHR43476">
    <property type="entry name" value="3-(3-HYDROXY-PHENYL)PROPIONATE/3-HYDROXYCINNAMIC ACID HYDROXYLASE"/>
    <property type="match status" value="1"/>
</dbReference>
<dbReference type="InterPro" id="IPR002938">
    <property type="entry name" value="FAD-bd"/>
</dbReference>
<keyword evidence="7" id="KW-1185">Reference proteome</keyword>
<name>A0A8H3ZLB4_9PEZI</name>
<evidence type="ECO:0000313" key="6">
    <source>
        <dbReference type="EMBL" id="KAF0324069.1"/>
    </source>
</evidence>
<reference evidence="6 7" key="1">
    <citation type="submission" date="2019-12" db="EMBL/GenBank/DDBJ databases">
        <title>A genome sequence resource for the geographically widespread anthracnose pathogen Colletotrichum asianum.</title>
        <authorList>
            <person name="Meng Y."/>
        </authorList>
    </citation>
    <scope>NUCLEOTIDE SEQUENCE [LARGE SCALE GENOMIC DNA]</scope>
    <source>
        <strain evidence="6 7">ICMP 18580</strain>
    </source>
</reference>
<dbReference type="PANTHER" id="PTHR43476:SF4">
    <property type="entry name" value="BLR0106 PROTEIN"/>
    <property type="match status" value="1"/>
</dbReference>
<sequence>MASNDPYVIVVGAGPSGLLLSLLLARNNVSVTLVEKTKTLDRQPRATHYAGPAVEVLHRAGVMEDVAHQGFYPNKLTYRTFGNKVLGALDHTVLPEDPNRLVCLPLDQLGRILLSHLEKQPNAKILWDYEVVDIRDDNGLGVITAKTSSGTKDLRAKYVVGCDGANSIIRRKLFGDWEFPGKTWDTQVVATNVYYDFHKFGYEDANFIVDPEHWYMASRISKDGIWRVSYGVSAALSKDELLAAQEEKWRKMLPGNPSPQDYRIVNFSPYKVHQRLAESMRVGPFVLAADAAHLCNPFGGLGLTGGIVDVGGLVDCLVGVHEGKANDSILDIYSQVRREKYQQFIDPVSSSNLVRMYDSDPDSLVGRDEFLKAMKAAGNDPVKIKALVGGINTITHDFSKHFNVNGAVEP</sequence>
<evidence type="ECO:0000256" key="1">
    <source>
        <dbReference type="ARBA" id="ARBA00022630"/>
    </source>
</evidence>
<dbReference type="InterPro" id="IPR036188">
    <property type="entry name" value="FAD/NAD-bd_sf"/>
</dbReference>
<dbReference type="Proteomes" id="UP000434172">
    <property type="component" value="Unassembled WGS sequence"/>
</dbReference>
<keyword evidence="3" id="KW-0560">Oxidoreductase</keyword>
<dbReference type="SUPFAM" id="SSF51905">
    <property type="entry name" value="FAD/NAD(P)-binding domain"/>
    <property type="match status" value="1"/>
</dbReference>
<comment type="caution">
    <text evidence="6">The sequence shown here is derived from an EMBL/GenBank/DDBJ whole genome shotgun (WGS) entry which is preliminary data.</text>
</comment>
<dbReference type="Gene3D" id="3.30.70.2450">
    <property type="match status" value="1"/>
</dbReference>
<dbReference type="GO" id="GO:0071949">
    <property type="term" value="F:FAD binding"/>
    <property type="evidence" value="ECO:0007669"/>
    <property type="project" value="InterPro"/>
</dbReference>
<protein>
    <submittedName>
        <fullName evidence="6">FAD binding domain-containing protein</fullName>
    </submittedName>
</protein>
<dbReference type="Gene3D" id="3.50.50.60">
    <property type="entry name" value="FAD/NAD(P)-binding domain"/>
    <property type="match status" value="1"/>
</dbReference>
<proteinExistence type="predicted"/>
<dbReference type="Pfam" id="PF01494">
    <property type="entry name" value="FAD_binding_3"/>
    <property type="match status" value="1"/>
</dbReference>
<accession>A0A8H3ZLB4</accession>
<gene>
    <name evidence="6" type="ORF">GQ607_008774</name>
</gene>
<dbReference type="OrthoDB" id="10016252at2759"/>
<evidence type="ECO:0000256" key="3">
    <source>
        <dbReference type="ARBA" id="ARBA00023002"/>
    </source>
</evidence>
<dbReference type="AlphaFoldDB" id="A0A8H3ZLB4"/>
<dbReference type="PRINTS" id="PR00420">
    <property type="entry name" value="RNGMNOXGNASE"/>
</dbReference>
<dbReference type="GO" id="GO:0016491">
    <property type="term" value="F:oxidoreductase activity"/>
    <property type="evidence" value="ECO:0007669"/>
    <property type="project" value="UniProtKB-KW"/>
</dbReference>
<feature type="domain" description="FAD-binding" evidence="5">
    <location>
        <begin position="8"/>
        <end position="346"/>
    </location>
</feature>
<dbReference type="EMBL" id="WOWK01000047">
    <property type="protein sequence ID" value="KAF0324069.1"/>
    <property type="molecule type" value="Genomic_DNA"/>
</dbReference>
<keyword evidence="2" id="KW-0274">FAD</keyword>
<keyword evidence="1" id="KW-0285">Flavoprotein</keyword>
<keyword evidence="4" id="KW-0520">NAD</keyword>
<evidence type="ECO:0000256" key="4">
    <source>
        <dbReference type="ARBA" id="ARBA00023027"/>
    </source>
</evidence>
<evidence type="ECO:0000256" key="2">
    <source>
        <dbReference type="ARBA" id="ARBA00022827"/>
    </source>
</evidence>
<evidence type="ECO:0000259" key="5">
    <source>
        <dbReference type="Pfam" id="PF01494"/>
    </source>
</evidence>
<dbReference type="InterPro" id="IPR050631">
    <property type="entry name" value="PheA/TfdB_FAD_monoxygenase"/>
</dbReference>
<organism evidence="6 7">
    <name type="scientific">Colletotrichum asianum</name>
    <dbReference type="NCBI Taxonomy" id="702518"/>
    <lineage>
        <taxon>Eukaryota</taxon>
        <taxon>Fungi</taxon>
        <taxon>Dikarya</taxon>
        <taxon>Ascomycota</taxon>
        <taxon>Pezizomycotina</taxon>
        <taxon>Sordariomycetes</taxon>
        <taxon>Hypocreomycetidae</taxon>
        <taxon>Glomerellales</taxon>
        <taxon>Glomerellaceae</taxon>
        <taxon>Colletotrichum</taxon>
        <taxon>Colletotrichum gloeosporioides species complex</taxon>
    </lineage>
</organism>
<evidence type="ECO:0000313" key="7">
    <source>
        <dbReference type="Proteomes" id="UP000434172"/>
    </source>
</evidence>